<dbReference type="InterPro" id="IPR000917">
    <property type="entry name" value="Sulfatase_N"/>
</dbReference>
<evidence type="ECO:0000259" key="8">
    <source>
        <dbReference type="Pfam" id="PF00884"/>
    </source>
</evidence>
<dbReference type="GO" id="GO:0005737">
    <property type="term" value="C:cytoplasm"/>
    <property type="evidence" value="ECO:0007669"/>
    <property type="project" value="TreeGrafter"/>
</dbReference>
<dbReference type="PANTHER" id="PTHR45953">
    <property type="entry name" value="IDURONATE 2-SULFATASE"/>
    <property type="match status" value="1"/>
</dbReference>
<name>A0A6J2X3V3_SITOR</name>
<dbReference type="RefSeq" id="XP_030745858.1">
    <property type="nucleotide sequence ID" value="XM_030889998.1"/>
</dbReference>
<dbReference type="AlphaFoldDB" id="A0A6J2X3V3"/>
<dbReference type="Gene3D" id="3.40.720.10">
    <property type="entry name" value="Alkaline Phosphatase, subunit A"/>
    <property type="match status" value="1"/>
</dbReference>
<keyword evidence="5" id="KW-0378">Hydrolase</keyword>
<protein>
    <submittedName>
        <fullName evidence="10">Iduronate 2-sulfatase</fullName>
    </submittedName>
</protein>
<dbReference type="InParanoid" id="A0A6J2X3V3"/>
<keyword evidence="4 7" id="KW-0732">Signal</keyword>
<organism evidence="9 10">
    <name type="scientific">Sitophilus oryzae</name>
    <name type="common">Rice weevil</name>
    <name type="synonym">Curculio oryzae</name>
    <dbReference type="NCBI Taxonomy" id="7048"/>
    <lineage>
        <taxon>Eukaryota</taxon>
        <taxon>Metazoa</taxon>
        <taxon>Ecdysozoa</taxon>
        <taxon>Arthropoda</taxon>
        <taxon>Hexapoda</taxon>
        <taxon>Insecta</taxon>
        <taxon>Pterygota</taxon>
        <taxon>Neoptera</taxon>
        <taxon>Endopterygota</taxon>
        <taxon>Coleoptera</taxon>
        <taxon>Polyphaga</taxon>
        <taxon>Cucujiformia</taxon>
        <taxon>Curculionidae</taxon>
        <taxon>Dryophthorinae</taxon>
        <taxon>Sitophilus</taxon>
    </lineage>
</organism>
<sequence length="510" mass="58902">MFKVLLYIIYLIHVCDSSKNNVLFIILDDLRPALSCYKDDNAYSPNIDKMSSQSFLFKSTYAQQALCAPSRNSLLTSRRPDSVHLYDFYSYWRDTVGNFTTIPQLFKENGYHTHSIGKVFHPGISSNFSDDQPYSWSETPFHPATFKFKNAKVCPNNDGTLSTNLICPVITRFQPLKTLPDIESTKEAIRFLNERNKTLPFFLAVGLHKPHIPFKFPVSYLDFHPLENISIPVNRFRPSLLPEVAWNPWTDIRLRDDIKKLNISFPFGPIPDNDIKKIKQAYYASVTYVDDLIGQILNEVNLEETIVVLTSDHGWSIGQHGEFSKFSNFMEATHVPLIIHVPKLSHNKVVIHALTELVDLFPTLVDLTQVAEPLTKCPKNIKLNTCTEGRSLLPVMLEAVEKQKIKGKSAVFTQYPRPGPYPTLKPNSDKPILRDIKIMGYSMITRRFRYTEWVDFNPDNFTANWEKVHGRELYDLVVDPQENMNLAGRDELQKWVKYLKHKLKLGWRYI</sequence>
<dbReference type="OrthoDB" id="96314at2759"/>
<dbReference type="GeneID" id="115874731"/>
<comment type="cofactor">
    <cofactor evidence="1">
        <name>Ca(2+)</name>
        <dbReference type="ChEBI" id="CHEBI:29108"/>
    </cofactor>
</comment>
<keyword evidence="9" id="KW-1185">Reference proteome</keyword>
<keyword evidence="6" id="KW-0106">Calcium</keyword>
<evidence type="ECO:0000256" key="4">
    <source>
        <dbReference type="ARBA" id="ARBA00022729"/>
    </source>
</evidence>
<evidence type="ECO:0000256" key="3">
    <source>
        <dbReference type="ARBA" id="ARBA00022723"/>
    </source>
</evidence>
<accession>A0A6J2X3V3</accession>
<dbReference type="GO" id="GO:0046872">
    <property type="term" value="F:metal ion binding"/>
    <property type="evidence" value="ECO:0007669"/>
    <property type="project" value="UniProtKB-KW"/>
</dbReference>
<dbReference type="InterPro" id="IPR024607">
    <property type="entry name" value="Sulfatase_CS"/>
</dbReference>
<dbReference type="Proteomes" id="UP000504635">
    <property type="component" value="Unplaced"/>
</dbReference>
<keyword evidence="3" id="KW-0479">Metal-binding</keyword>
<evidence type="ECO:0000256" key="1">
    <source>
        <dbReference type="ARBA" id="ARBA00001913"/>
    </source>
</evidence>
<dbReference type="InterPro" id="IPR017850">
    <property type="entry name" value="Alkaline_phosphatase_core_sf"/>
</dbReference>
<dbReference type="CDD" id="cd16030">
    <property type="entry name" value="iduronate-2-sulfatase"/>
    <property type="match status" value="1"/>
</dbReference>
<feature type="chain" id="PRO_5027049077" evidence="7">
    <location>
        <begin position="18"/>
        <end position="510"/>
    </location>
</feature>
<reference evidence="10" key="1">
    <citation type="submission" date="2025-08" db="UniProtKB">
        <authorList>
            <consortium name="RefSeq"/>
        </authorList>
    </citation>
    <scope>IDENTIFICATION</scope>
    <source>
        <tissue evidence="10">Gonads</tissue>
    </source>
</reference>
<dbReference type="KEGG" id="soy:115874731"/>
<gene>
    <name evidence="10" type="primary">LOC115874731</name>
</gene>
<dbReference type="PROSITE" id="PS00149">
    <property type="entry name" value="SULFATASE_2"/>
    <property type="match status" value="1"/>
</dbReference>
<dbReference type="InterPro" id="IPR035874">
    <property type="entry name" value="IDS"/>
</dbReference>
<evidence type="ECO:0000313" key="10">
    <source>
        <dbReference type="RefSeq" id="XP_030745858.1"/>
    </source>
</evidence>
<evidence type="ECO:0000313" key="9">
    <source>
        <dbReference type="Proteomes" id="UP000504635"/>
    </source>
</evidence>
<evidence type="ECO:0000256" key="7">
    <source>
        <dbReference type="SAM" id="SignalP"/>
    </source>
</evidence>
<dbReference type="PANTHER" id="PTHR45953:SF1">
    <property type="entry name" value="IDURONATE 2-SULFATASE"/>
    <property type="match status" value="1"/>
</dbReference>
<feature type="domain" description="Sulfatase N-terminal" evidence="8">
    <location>
        <begin position="21"/>
        <end position="369"/>
    </location>
</feature>
<evidence type="ECO:0000256" key="2">
    <source>
        <dbReference type="ARBA" id="ARBA00008779"/>
    </source>
</evidence>
<evidence type="ECO:0000256" key="6">
    <source>
        <dbReference type="ARBA" id="ARBA00022837"/>
    </source>
</evidence>
<feature type="signal peptide" evidence="7">
    <location>
        <begin position="1"/>
        <end position="17"/>
    </location>
</feature>
<dbReference type="GO" id="GO:0004423">
    <property type="term" value="F:iduronate-2-sulfatase activity"/>
    <property type="evidence" value="ECO:0007669"/>
    <property type="project" value="InterPro"/>
</dbReference>
<comment type="similarity">
    <text evidence="2">Belongs to the sulfatase family.</text>
</comment>
<evidence type="ECO:0000256" key="5">
    <source>
        <dbReference type="ARBA" id="ARBA00022801"/>
    </source>
</evidence>
<proteinExistence type="inferred from homology"/>
<dbReference type="Pfam" id="PF00884">
    <property type="entry name" value="Sulfatase"/>
    <property type="match status" value="1"/>
</dbReference>
<dbReference type="SUPFAM" id="SSF53649">
    <property type="entry name" value="Alkaline phosphatase-like"/>
    <property type="match status" value="1"/>
</dbReference>
<dbReference type="FunCoup" id="A0A6J2X3V3">
    <property type="interactions" value="320"/>
</dbReference>